<reference evidence="3" key="1">
    <citation type="submission" date="2016-01" db="EMBL/GenBank/DDBJ databases">
        <authorList>
            <person name="Oliw E.H."/>
        </authorList>
    </citation>
    <scope>NUCLEOTIDE SEQUENCE [LARGE SCALE GENOMIC DNA]</scope>
    <source>
        <strain evidence="3">MJR7757B</strain>
    </source>
</reference>
<dbReference type="SUPFAM" id="SSF102405">
    <property type="entry name" value="MCP/YpsA-like"/>
    <property type="match status" value="1"/>
</dbReference>
<dbReference type="EMBL" id="PNHC01000003">
    <property type="protein sequence ID" value="PMC69743.1"/>
    <property type="molecule type" value="Genomic_DNA"/>
</dbReference>
<dbReference type="PANTHER" id="PTHR43022:SF1">
    <property type="entry name" value="PROTEIN SMF"/>
    <property type="match status" value="1"/>
</dbReference>
<accession>A0A133NX86</accession>
<comment type="caution">
    <text evidence="3">The sequence shown here is derived from an EMBL/GenBank/DDBJ whole genome shotgun (WGS) entry which is preliminary data.</text>
</comment>
<evidence type="ECO:0000256" key="1">
    <source>
        <dbReference type="ARBA" id="ARBA00006525"/>
    </source>
</evidence>
<dbReference type="Pfam" id="PF02481">
    <property type="entry name" value="DNA_processg_A"/>
    <property type="match status" value="1"/>
</dbReference>
<dbReference type="PATRIC" id="fig|851.8.peg.1227"/>
<dbReference type="EMBL" id="LRPY01000117">
    <property type="protein sequence ID" value="KXA20880.1"/>
    <property type="molecule type" value="Genomic_DNA"/>
</dbReference>
<reference evidence="5" key="2">
    <citation type="submission" date="2016-01" db="EMBL/GenBank/DDBJ databases">
        <authorList>
            <person name="Mitreva M."/>
            <person name="Pepin K.H."/>
            <person name="Mihindukulasuriya K.A."/>
            <person name="Fulton R."/>
            <person name="Fronick C."/>
            <person name="O'Laughlin M."/>
            <person name="Miner T."/>
            <person name="Herter B."/>
            <person name="Rosa B.A."/>
            <person name="Cordes M."/>
            <person name="Tomlinson C."/>
            <person name="Wollam A."/>
            <person name="Palsikar V.B."/>
            <person name="Mardis E.R."/>
            <person name="Wilson R.K."/>
        </authorList>
    </citation>
    <scope>NUCLEOTIDE SEQUENCE [LARGE SCALE GENOMIC DNA]</scope>
    <source>
        <strain evidence="5">MJR7757B</strain>
    </source>
</reference>
<dbReference type="InterPro" id="IPR057666">
    <property type="entry name" value="DrpA_SLOG"/>
</dbReference>
<dbReference type="InterPro" id="IPR003488">
    <property type="entry name" value="DprA"/>
</dbReference>
<dbReference type="NCBIfam" id="TIGR00732">
    <property type="entry name" value="dprA"/>
    <property type="match status" value="1"/>
</dbReference>
<gene>
    <name evidence="4" type="primary">dprA</name>
    <name evidence="4" type="ORF">CJ209_04025</name>
    <name evidence="3" type="ORF">HMPREF3221_01223</name>
</gene>
<evidence type="ECO:0000313" key="6">
    <source>
        <dbReference type="Proteomes" id="UP000235733"/>
    </source>
</evidence>
<evidence type="ECO:0000313" key="4">
    <source>
        <dbReference type="EMBL" id="PMC69743.1"/>
    </source>
</evidence>
<dbReference type="Proteomes" id="UP000070401">
    <property type="component" value="Unassembled WGS sequence"/>
</dbReference>
<protein>
    <submittedName>
        <fullName evidence="3 4">DNA-protecting protein DprA</fullName>
    </submittedName>
</protein>
<dbReference type="PANTHER" id="PTHR43022">
    <property type="entry name" value="PROTEIN SMF"/>
    <property type="match status" value="1"/>
</dbReference>
<dbReference type="Proteomes" id="UP000235733">
    <property type="component" value="Unassembled WGS sequence"/>
</dbReference>
<comment type="similarity">
    <text evidence="1">Belongs to the DprA/Smf family.</text>
</comment>
<evidence type="ECO:0000259" key="2">
    <source>
        <dbReference type="Pfam" id="PF02481"/>
    </source>
</evidence>
<reference evidence="4 6" key="3">
    <citation type="submission" date="2017-09" db="EMBL/GenBank/DDBJ databases">
        <title>Bacterial strain isolated from the female urinary microbiota.</title>
        <authorList>
            <person name="Thomas-White K."/>
            <person name="Kumar N."/>
            <person name="Forster S."/>
            <person name="Putonti C."/>
            <person name="Lawley T."/>
            <person name="Wolfe A.J."/>
        </authorList>
    </citation>
    <scope>NUCLEOTIDE SEQUENCE [LARGE SCALE GENOMIC DNA]</scope>
    <source>
        <strain evidence="4 6">UMB0249</strain>
    </source>
</reference>
<proteinExistence type="inferred from homology"/>
<sequence length="288" mass="32062">MGEIMNYNFITINDDVYPECLKEISNPPLKLYYKGNLDLLKEERLIAVVGTRNPSSYGKLCCEYMVKKMTNANITVVSGFAKGIDSIAHKTSLLTDGKTIAVIASGLDIVYPASNLSLYREIEEKGLILSEYEAGVKPFKSNFPQRNRIIAGLSKGTIVVESKNRGGSLITADLALEFNRDVYAVPGDVFSEYSKGCNNLIRDSRAKSLSNINELLEDYSWEVEEKNDSNKYTKNQILILNCLSSEKNLDGILAETKIKETEILAELMTLEIMGVIKSITGGRYKKIL</sequence>
<name>A0A133NX86_FUSNU</name>
<dbReference type="STRING" id="1408287.GCA_000493815_00442"/>
<dbReference type="GO" id="GO:0009294">
    <property type="term" value="P:DNA-mediated transformation"/>
    <property type="evidence" value="ECO:0007669"/>
    <property type="project" value="InterPro"/>
</dbReference>
<feature type="domain" description="Smf/DprA SLOG" evidence="2">
    <location>
        <begin position="8"/>
        <end position="219"/>
    </location>
</feature>
<evidence type="ECO:0000313" key="5">
    <source>
        <dbReference type="Proteomes" id="UP000070401"/>
    </source>
</evidence>
<organism evidence="3 5">
    <name type="scientific">Fusobacterium nucleatum</name>
    <dbReference type="NCBI Taxonomy" id="851"/>
    <lineage>
        <taxon>Bacteria</taxon>
        <taxon>Fusobacteriati</taxon>
        <taxon>Fusobacteriota</taxon>
        <taxon>Fusobacteriia</taxon>
        <taxon>Fusobacteriales</taxon>
        <taxon>Fusobacteriaceae</taxon>
        <taxon>Fusobacterium</taxon>
    </lineage>
</organism>
<keyword evidence="5" id="KW-1185">Reference proteome</keyword>
<dbReference type="AlphaFoldDB" id="A0A133NX86"/>
<evidence type="ECO:0000313" key="3">
    <source>
        <dbReference type="EMBL" id="KXA20880.1"/>
    </source>
</evidence>
<dbReference type="Gene3D" id="3.40.50.450">
    <property type="match status" value="1"/>
</dbReference>